<gene>
    <name evidence="2" type="ORF">KCH_25100</name>
</gene>
<feature type="region of interest" description="Disordered" evidence="1">
    <location>
        <begin position="1"/>
        <end position="67"/>
    </location>
</feature>
<evidence type="ECO:0000313" key="3">
    <source>
        <dbReference type="Proteomes" id="UP000027178"/>
    </source>
</evidence>
<feature type="compositionally biased region" description="Pro residues" evidence="1">
    <location>
        <begin position="23"/>
        <end position="32"/>
    </location>
</feature>
<keyword evidence="3" id="KW-1185">Reference proteome</keyword>
<sequence length="67" mass="6936">MDSAWTTCSSTAPSDGASATCPGRPPHPLPHLPPDRASTDRMMPVSAGKLARTGRFADEATGWAGQV</sequence>
<evidence type="ECO:0000256" key="1">
    <source>
        <dbReference type="SAM" id="MobiDB-lite"/>
    </source>
</evidence>
<dbReference type="Proteomes" id="UP000027178">
    <property type="component" value="Unassembled WGS sequence"/>
</dbReference>
<feature type="compositionally biased region" description="Polar residues" evidence="1">
    <location>
        <begin position="1"/>
        <end position="13"/>
    </location>
</feature>
<dbReference type="AlphaFoldDB" id="A0A066YX85"/>
<evidence type="ECO:0000313" key="2">
    <source>
        <dbReference type="EMBL" id="KDN85852.1"/>
    </source>
</evidence>
<name>A0A066YX85_9ACTN</name>
<organism evidence="2 3">
    <name type="scientific">Kitasatospora cheerisanensis KCTC 2395</name>
    <dbReference type="NCBI Taxonomy" id="1348663"/>
    <lineage>
        <taxon>Bacteria</taxon>
        <taxon>Bacillati</taxon>
        <taxon>Actinomycetota</taxon>
        <taxon>Actinomycetes</taxon>
        <taxon>Kitasatosporales</taxon>
        <taxon>Streptomycetaceae</taxon>
        <taxon>Kitasatospora</taxon>
    </lineage>
</organism>
<reference evidence="2 3" key="1">
    <citation type="submission" date="2014-05" db="EMBL/GenBank/DDBJ databases">
        <title>Draft Genome Sequence of Kitasatospora cheerisanensis KCTC 2395.</title>
        <authorList>
            <person name="Nam D.H."/>
        </authorList>
    </citation>
    <scope>NUCLEOTIDE SEQUENCE [LARGE SCALE GENOMIC DNA]</scope>
    <source>
        <strain evidence="2 3">KCTC 2395</strain>
    </source>
</reference>
<dbReference type="EMBL" id="JNBY01000078">
    <property type="protein sequence ID" value="KDN85852.1"/>
    <property type="molecule type" value="Genomic_DNA"/>
</dbReference>
<comment type="caution">
    <text evidence="2">The sequence shown here is derived from an EMBL/GenBank/DDBJ whole genome shotgun (WGS) entry which is preliminary data.</text>
</comment>
<proteinExistence type="predicted"/>
<accession>A0A066YX85</accession>
<dbReference type="HOGENOM" id="CLU_2806748_0_0_11"/>
<protein>
    <submittedName>
        <fullName evidence="2">Uncharacterized protein</fullName>
    </submittedName>
</protein>